<keyword evidence="2" id="KW-0472">Membrane</keyword>
<name>F6QA65_CIOIN</name>
<reference evidence="4" key="1">
    <citation type="journal article" date="2002" name="Science">
        <title>The draft genome of Ciona intestinalis: insights into chordate and vertebrate origins.</title>
        <authorList>
            <person name="Dehal P."/>
            <person name="Satou Y."/>
            <person name="Campbell R.K."/>
            <person name="Chapman J."/>
            <person name="Degnan B."/>
            <person name="De Tomaso A."/>
            <person name="Davidson B."/>
            <person name="Di Gregorio A."/>
            <person name="Gelpke M."/>
            <person name="Goodstein D.M."/>
            <person name="Harafuji N."/>
            <person name="Hastings K.E."/>
            <person name="Ho I."/>
            <person name="Hotta K."/>
            <person name="Huang W."/>
            <person name="Kawashima T."/>
            <person name="Lemaire P."/>
            <person name="Martinez D."/>
            <person name="Meinertzhagen I.A."/>
            <person name="Necula S."/>
            <person name="Nonaka M."/>
            <person name="Putnam N."/>
            <person name="Rash S."/>
            <person name="Saiga H."/>
            <person name="Satake M."/>
            <person name="Terry A."/>
            <person name="Yamada L."/>
            <person name="Wang H.G."/>
            <person name="Awazu S."/>
            <person name="Azumi K."/>
            <person name="Boore J."/>
            <person name="Branno M."/>
            <person name="Chin-Bow S."/>
            <person name="DeSantis R."/>
            <person name="Doyle S."/>
            <person name="Francino P."/>
            <person name="Keys D.N."/>
            <person name="Haga S."/>
            <person name="Hayashi H."/>
            <person name="Hino K."/>
            <person name="Imai K.S."/>
            <person name="Inaba K."/>
            <person name="Kano S."/>
            <person name="Kobayashi K."/>
            <person name="Kobayashi M."/>
            <person name="Lee B.I."/>
            <person name="Makabe K.W."/>
            <person name="Manohar C."/>
            <person name="Matassi G."/>
            <person name="Medina M."/>
            <person name="Mochizuki Y."/>
            <person name="Mount S."/>
            <person name="Morishita T."/>
            <person name="Miura S."/>
            <person name="Nakayama A."/>
            <person name="Nishizaka S."/>
            <person name="Nomoto H."/>
            <person name="Ohta F."/>
            <person name="Oishi K."/>
            <person name="Rigoutsos I."/>
            <person name="Sano M."/>
            <person name="Sasaki A."/>
            <person name="Sasakura Y."/>
            <person name="Shoguchi E."/>
            <person name="Shin-i T."/>
            <person name="Spagnuolo A."/>
            <person name="Stainier D."/>
            <person name="Suzuki M.M."/>
            <person name="Tassy O."/>
            <person name="Takatori N."/>
            <person name="Tokuoka M."/>
            <person name="Yagi K."/>
            <person name="Yoshizaki F."/>
            <person name="Wada S."/>
            <person name="Zhang C."/>
            <person name="Hyatt P.D."/>
            <person name="Larimer F."/>
            <person name="Detter C."/>
            <person name="Doggett N."/>
            <person name="Glavina T."/>
            <person name="Hawkins T."/>
            <person name="Richardson P."/>
            <person name="Lucas S."/>
            <person name="Kohara Y."/>
            <person name="Levine M."/>
            <person name="Satoh N."/>
            <person name="Rokhsar D.S."/>
        </authorList>
    </citation>
    <scope>NUCLEOTIDE SEQUENCE [LARGE SCALE GENOMIC DNA]</scope>
</reference>
<dbReference type="EMBL" id="EAAA01001795">
    <property type="status" value="NOT_ANNOTATED_CDS"/>
    <property type="molecule type" value="Genomic_DNA"/>
</dbReference>
<dbReference type="AlphaFoldDB" id="F6QA65"/>
<evidence type="ECO:0000256" key="1">
    <source>
        <dbReference type="SAM" id="MobiDB-lite"/>
    </source>
</evidence>
<feature type="transmembrane region" description="Helical" evidence="2">
    <location>
        <begin position="38"/>
        <end position="61"/>
    </location>
</feature>
<reference evidence="3" key="3">
    <citation type="submission" date="2025-08" db="UniProtKB">
        <authorList>
            <consortium name="Ensembl"/>
        </authorList>
    </citation>
    <scope>IDENTIFICATION</scope>
</reference>
<evidence type="ECO:0000256" key="2">
    <source>
        <dbReference type="SAM" id="Phobius"/>
    </source>
</evidence>
<dbReference type="Ensembl" id="ENSCINT00000018143.3">
    <property type="protein sequence ID" value="ENSCINP00000018143.3"/>
    <property type="gene ID" value="ENSCING00000008929.3"/>
</dbReference>
<feature type="compositionally biased region" description="Polar residues" evidence="1">
    <location>
        <begin position="193"/>
        <end position="202"/>
    </location>
</feature>
<protein>
    <submittedName>
        <fullName evidence="3">Uncharacterized protein</fullName>
    </submittedName>
</protein>
<keyword evidence="2" id="KW-1133">Transmembrane helix</keyword>
<feature type="region of interest" description="Disordered" evidence="1">
    <location>
        <begin position="162"/>
        <end position="211"/>
    </location>
</feature>
<keyword evidence="2" id="KW-0812">Transmembrane</keyword>
<keyword evidence="4" id="KW-1185">Reference proteome</keyword>
<dbReference type="Proteomes" id="UP000008144">
    <property type="component" value="Chromosome 3"/>
</dbReference>
<sequence length="211" mass="22255">MINCHMGFAITASVFAAGQTAGSGILASLMRSSFYSGFSILLSILGFIAFIICIVSASYCCPLHTAAVGRPSCCGSGCCDEQVPMQHQVGTQQQVMYMQPSQNQVMQYATQPQVIMQNPGQQFVGAPLGYTGIPGSTQQAVVIQNQPGQAQGMVMTNPHMAAQPPQRTAMQQPQGANANPNPVVQKQMEAEASANQAGNTAPQNPPAYFPN</sequence>
<organism evidence="3 4">
    <name type="scientific">Ciona intestinalis</name>
    <name type="common">Transparent sea squirt</name>
    <name type="synonym">Ascidia intestinalis</name>
    <dbReference type="NCBI Taxonomy" id="7719"/>
    <lineage>
        <taxon>Eukaryota</taxon>
        <taxon>Metazoa</taxon>
        <taxon>Chordata</taxon>
        <taxon>Tunicata</taxon>
        <taxon>Ascidiacea</taxon>
        <taxon>Phlebobranchia</taxon>
        <taxon>Cionidae</taxon>
        <taxon>Ciona</taxon>
    </lineage>
</organism>
<reference evidence="3" key="2">
    <citation type="journal article" date="2008" name="Genome Biol.">
        <title>Improved genome assembly and evidence-based global gene model set for the chordate Ciona intestinalis: new insight into intron and operon populations.</title>
        <authorList>
            <person name="Satou Y."/>
            <person name="Mineta K."/>
            <person name="Ogasawara M."/>
            <person name="Sasakura Y."/>
            <person name="Shoguchi E."/>
            <person name="Ueno K."/>
            <person name="Yamada L."/>
            <person name="Matsumoto J."/>
            <person name="Wasserscheid J."/>
            <person name="Dewar K."/>
            <person name="Wiley G.B."/>
            <person name="Macmil S.L."/>
            <person name="Roe B.A."/>
            <person name="Zeller R.W."/>
            <person name="Hastings K.E."/>
            <person name="Lemaire P."/>
            <person name="Lindquist E."/>
            <person name="Endo T."/>
            <person name="Hotta K."/>
            <person name="Inaba K."/>
        </authorList>
    </citation>
    <scope>NUCLEOTIDE SEQUENCE [LARGE SCALE GENOMIC DNA]</scope>
    <source>
        <strain evidence="3">wild type</strain>
    </source>
</reference>
<dbReference type="GeneTree" id="ENSGT00390000005977"/>
<accession>F6QA65</accession>
<dbReference type="HOGENOM" id="CLU_1304496_0_0_1"/>
<feature type="compositionally biased region" description="Polar residues" evidence="1">
    <location>
        <begin position="165"/>
        <end position="184"/>
    </location>
</feature>
<evidence type="ECO:0000313" key="3">
    <source>
        <dbReference type="Ensembl" id="ENSCINP00000018143.3"/>
    </source>
</evidence>
<evidence type="ECO:0000313" key="4">
    <source>
        <dbReference type="Proteomes" id="UP000008144"/>
    </source>
</evidence>
<proteinExistence type="predicted"/>
<reference evidence="3" key="4">
    <citation type="submission" date="2025-09" db="UniProtKB">
        <authorList>
            <consortium name="Ensembl"/>
        </authorList>
    </citation>
    <scope>IDENTIFICATION</scope>
</reference>
<dbReference type="InParanoid" id="F6QA65"/>